<evidence type="ECO:0000259" key="4">
    <source>
        <dbReference type="PROSITE" id="PS51118"/>
    </source>
</evidence>
<dbReference type="PANTHER" id="PTHR33204:SF29">
    <property type="entry name" value="TRANSCRIPTIONAL REGULATOR"/>
    <property type="match status" value="1"/>
</dbReference>
<keyword evidence="2" id="KW-0238">DNA-binding</keyword>
<dbReference type="EMBL" id="JAVLAO010000001">
    <property type="protein sequence ID" value="MDT7037543.1"/>
    <property type="molecule type" value="Genomic_DNA"/>
</dbReference>
<protein>
    <submittedName>
        <fullName evidence="5">Helix-turn-helix domain-containing protein</fullName>
    </submittedName>
</protein>
<reference evidence="5" key="1">
    <citation type="submission" date="2023-08" db="EMBL/GenBank/DDBJ databases">
        <authorList>
            <person name="Page C.A."/>
            <person name="Perez-Diaz I.M."/>
        </authorList>
    </citation>
    <scope>NUCLEOTIDE SEQUENCE</scope>
    <source>
        <strain evidence="5">1.8.9</strain>
    </source>
</reference>
<keyword evidence="3" id="KW-0804">Transcription</keyword>
<dbReference type="GO" id="GO:0003677">
    <property type="term" value="F:DNA binding"/>
    <property type="evidence" value="ECO:0007669"/>
    <property type="project" value="UniProtKB-KW"/>
</dbReference>
<dbReference type="PANTHER" id="PTHR33204">
    <property type="entry name" value="TRANSCRIPTIONAL REGULATOR, MARR FAMILY"/>
    <property type="match status" value="1"/>
</dbReference>
<evidence type="ECO:0000313" key="5">
    <source>
        <dbReference type="EMBL" id="MDT7037543.1"/>
    </source>
</evidence>
<dbReference type="RefSeq" id="WP_088770263.1">
    <property type="nucleotide sequence ID" value="NZ_BOUG01000002.1"/>
</dbReference>
<name>A0AAP5PYY2_LACPE</name>
<gene>
    <name evidence="5" type="ORF">RI555_00755</name>
</gene>
<dbReference type="KEGG" id="lpg:BB562_00645"/>
<dbReference type="Pfam" id="PF01638">
    <property type="entry name" value="HxlR"/>
    <property type="match status" value="1"/>
</dbReference>
<dbReference type="InterPro" id="IPR002577">
    <property type="entry name" value="HTH_HxlR"/>
</dbReference>
<dbReference type="AlphaFoldDB" id="A0AAP5PYY2"/>
<evidence type="ECO:0000256" key="1">
    <source>
        <dbReference type="ARBA" id="ARBA00023015"/>
    </source>
</evidence>
<dbReference type="InterPro" id="IPR036388">
    <property type="entry name" value="WH-like_DNA-bd_sf"/>
</dbReference>
<organism evidence="5 6">
    <name type="scientific">Lactiplantibacillus pentosus</name>
    <name type="common">Lactobacillus pentosus</name>
    <dbReference type="NCBI Taxonomy" id="1589"/>
    <lineage>
        <taxon>Bacteria</taxon>
        <taxon>Bacillati</taxon>
        <taxon>Bacillota</taxon>
        <taxon>Bacilli</taxon>
        <taxon>Lactobacillales</taxon>
        <taxon>Lactobacillaceae</taxon>
        <taxon>Lactiplantibacillus</taxon>
    </lineage>
</organism>
<dbReference type="SUPFAM" id="SSF46785">
    <property type="entry name" value="Winged helix' DNA-binding domain"/>
    <property type="match status" value="1"/>
</dbReference>
<proteinExistence type="predicted"/>
<dbReference type="PROSITE" id="PS51118">
    <property type="entry name" value="HTH_HXLR"/>
    <property type="match status" value="1"/>
</dbReference>
<dbReference type="InterPro" id="IPR036390">
    <property type="entry name" value="WH_DNA-bd_sf"/>
</dbReference>
<evidence type="ECO:0000256" key="3">
    <source>
        <dbReference type="ARBA" id="ARBA00023163"/>
    </source>
</evidence>
<comment type="caution">
    <text evidence="5">The sequence shown here is derived from an EMBL/GenBank/DDBJ whole genome shotgun (WGS) entry which is preliminary data.</text>
</comment>
<dbReference type="Proteomes" id="UP001263852">
    <property type="component" value="Unassembled WGS sequence"/>
</dbReference>
<keyword evidence="1" id="KW-0805">Transcription regulation</keyword>
<evidence type="ECO:0000313" key="6">
    <source>
        <dbReference type="Proteomes" id="UP001263852"/>
    </source>
</evidence>
<evidence type="ECO:0000256" key="2">
    <source>
        <dbReference type="ARBA" id="ARBA00023125"/>
    </source>
</evidence>
<sequence>METAISVTRHNEVCPLDVTINIIDGKWKSIILCRLMSKELRYSELLHSLSGCTRRMLSLQLADLIRDHIVYKTIDATCAPIKTTYHLTKLGTSLIPLIKAMDTWGEMYLNTI</sequence>
<feature type="domain" description="HTH hxlR-type" evidence="4">
    <location>
        <begin position="14"/>
        <end position="112"/>
    </location>
</feature>
<accession>A0AAP5PYY2</accession>
<dbReference type="Gene3D" id="1.10.10.10">
    <property type="entry name" value="Winged helix-like DNA-binding domain superfamily/Winged helix DNA-binding domain"/>
    <property type="match status" value="1"/>
</dbReference>